<proteinExistence type="predicted"/>
<feature type="signal peptide" evidence="1">
    <location>
        <begin position="1"/>
        <end position="20"/>
    </location>
</feature>
<keyword evidence="1" id="KW-0732">Signal</keyword>
<comment type="caution">
    <text evidence="2">The sequence shown here is derived from an EMBL/GenBank/DDBJ whole genome shotgun (WGS) entry which is preliminary data.</text>
</comment>
<evidence type="ECO:0000256" key="1">
    <source>
        <dbReference type="SAM" id="SignalP"/>
    </source>
</evidence>
<sequence>MHPTIFLISTMGLFVAPSLARPPSVCLLCHVPPRDMSSLGAIPASWGPIFRTYHHQTPLGAASGAQSSTLTITQRHCLRSSTNRCHRLMGERSESAVA</sequence>
<dbReference type="AlphaFoldDB" id="A0A8T0CID3"/>
<dbReference type="Gramene" id="rna-gnl|WGS:JABURB|Cocit.L2960.1">
    <property type="protein sequence ID" value="cds-KAF7847448.1"/>
    <property type="gene ID" value="gene-BT93_L2960"/>
</dbReference>
<accession>A0A8T0CID3</accession>
<protein>
    <recommendedName>
        <fullName evidence="4">Secreted protein</fullName>
    </recommendedName>
</protein>
<evidence type="ECO:0000313" key="3">
    <source>
        <dbReference type="Proteomes" id="UP000806378"/>
    </source>
</evidence>
<evidence type="ECO:0000313" key="2">
    <source>
        <dbReference type="EMBL" id="KAF7847448.1"/>
    </source>
</evidence>
<evidence type="ECO:0008006" key="4">
    <source>
        <dbReference type="Google" id="ProtNLM"/>
    </source>
</evidence>
<keyword evidence="3" id="KW-1185">Reference proteome</keyword>
<gene>
    <name evidence="2" type="ORF">BT93_L2960</name>
</gene>
<name>A0A8T0CID3_CORYI</name>
<organism evidence="2 3">
    <name type="scientific">Corymbia citriodora subsp. variegata</name>
    <dbReference type="NCBI Taxonomy" id="360336"/>
    <lineage>
        <taxon>Eukaryota</taxon>
        <taxon>Viridiplantae</taxon>
        <taxon>Streptophyta</taxon>
        <taxon>Embryophyta</taxon>
        <taxon>Tracheophyta</taxon>
        <taxon>Spermatophyta</taxon>
        <taxon>Magnoliopsida</taxon>
        <taxon>eudicotyledons</taxon>
        <taxon>Gunneridae</taxon>
        <taxon>Pentapetalae</taxon>
        <taxon>rosids</taxon>
        <taxon>malvids</taxon>
        <taxon>Myrtales</taxon>
        <taxon>Myrtaceae</taxon>
        <taxon>Myrtoideae</taxon>
        <taxon>Eucalypteae</taxon>
        <taxon>Corymbia</taxon>
    </lineage>
</organism>
<reference evidence="2" key="1">
    <citation type="submission" date="2020-05" db="EMBL/GenBank/DDBJ databases">
        <title>WGS assembly of Corymbia citriodora subspecies variegata.</title>
        <authorList>
            <person name="Barry K."/>
            <person name="Hundley H."/>
            <person name="Shu S."/>
            <person name="Jenkins J."/>
            <person name="Grimwood J."/>
            <person name="Baten A."/>
        </authorList>
    </citation>
    <scope>NUCLEOTIDE SEQUENCE</scope>
    <source>
        <strain evidence="2">CV2-018</strain>
    </source>
</reference>
<feature type="chain" id="PRO_5035792229" description="Secreted protein" evidence="1">
    <location>
        <begin position="21"/>
        <end position="98"/>
    </location>
</feature>
<dbReference type="EMBL" id="MU090811">
    <property type="protein sequence ID" value="KAF7847448.1"/>
    <property type="molecule type" value="Genomic_DNA"/>
</dbReference>
<dbReference type="Proteomes" id="UP000806378">
    <property type="component" value="Unassembled WGS sequence"/>
</dbReference>